<dbReference type="EMBL" id="RWJF01000001">
    <property type="protein sequence ID" value="RST30857.1"/>
    <property type="molecule type" value="Genomic_DNA"/>
</dbReference>
<dbReference type="RefSeq" id="WP_126718691.1">
    <property type="nucleotide sequence ID" value="NZ_RWJF01000001.1"/>
</dbReference>
<evidence type="ECO:0000259" key="2">
    <source>
        <dbReference type="Pfam" id="PF01569"/>
    </source>
</evidence>
<sequence>MYGVVRFDAAAARFFSELNNHSVLADRIFGFIFALKTFKVFPLVLILVAMWFAQSRNERIRRAVIAGALGATLTMLLTHLLQHVAPPRLRPAQTGLYEFHIFGPFGPDASSFPSDTIGLACALALAIFAGSRWWGLAAFAWVLLVDLVNKLYGGFHYPSDALVGALIGISATGAFLLLPALTGAVSGWLDRFERTRPMSFYMLVLFAMFELSTLFDDLRKSGNALISRHVYAIEAGA</sequence>
<evidence type="ECO:0000313" key="4">
    <source>
        <dbReference type="Proteomes" id="UP000274661"/>
    </source>
</evidence>
<feature type="transmembrane region" description="Helical" evidence="1">
    <location>
        <begin position="157"/>
        <end position="178"/>
    </location>
</feature>
<evidence type="ECO:0000256" key="1">
    <source>
        <dbReference type="SAM" id="Phobius"/>
    </source>
</evidence>
<protein>
    <submittedName>
        <fullName evidence="3">Phosphatase PAP2 family protein</fullName>
    </submittedName>
</protein>
<keyword evidence="4" id="KW-1185">Reference proteome</keyword>
<keyword evidence="1" id="KW-0472">Membrane</keyword>
<dbReference type="OrthoDB" id="9801622at2"/>
<dbReference type="SUPFAM" id="SSF48317">
    <property type="entry name" value="Acid phosphatase/Vanadium-dependent haloperoxidase"/>
    <property type="match status" value="1"/>
</dbReference>
<accession>A0A3R9WSP1</accession>
<dbReference type="Gene3D" id="1.20.144.10">
    <property type="entry name" value="Phosphatidic acid phosphatase type 2/haloperoxidase"/>
    <property type="match status" value="1"/>
</dbReference>
<feature type="transmembrane region" description="Helical" evidence="1">
    <location>
        <begin position="28"/>
        <end position="51"/>
    </location>
</feature>
<dbReference type="Proteomes" id="UP000274661">
    <property type="component" value="Unassembled WGS sequence"/>
</dbReference>
<organism evidence="3 4">
    <name type="scientific">Sphingomonas ginkgonis</name>
    <dbReference type="NCBI Taxonomy" id="2315330"/>
    <lineage>
        <taxon>Bacteria</taxon>
        <taxon>Pseudomonadati</taxon>
        <taxon>Pseudomonadota</taxon>
        <taxon>Alphaproteobacteria</taxon>
        <taxon>Sphingomonadales</taxon>
        <taxon>Sphingomonadaceae</taxon>
        <taxon>Sphingomonas</taxon>
    </lineage>
</organism>
<keyword evidence="1" id="KW-1133">Transmembrane helix</keyword>
<dbReference type="AlphaFoldDB" id="A0A3R9WSP1"/>
<feature type="transmembrane region" description="Helical" evidence="1">
    <location>
        <begin position="198"/>
        <end position="215"/>
    </location>
</feature>
<comment type="caution">
    <text evidence="3">The sequence shown here is derived from an EMBL/GenBank/DDBJ whole genome shotgun (WGS) entry which is preliminary data.</text>
</comment>
<dbReference type="InterPro" id="IPR036938">
    <property type="entry name" value="PAP2/HPO_sf"/>
</dbReference>
<evidence type="ECO:0000313" key="3">
    <source>
        <dbReference type="EMBL" id="RST30857.1"/>
    </source>
</evidence>
<gene>
    <name evidence="3" type="ORF">HMF7854_08395</name>
</gene>
<feature type="transmembrane region" description="Helical" evidence="1">
    <location>
        <begin position="117"/>
        <end position="145"/>
    </location>
</feature>
<keyword evidence="1" id="KW-0812">Transmembrane</keyword>
<proteinExistence type="predicted"/>
<reference evidence="3 4" key="1">
    <citation type="submission" date="2018-12" db="EMBL/GenBank/DDBJ databases">
        <title>Sphingomonas sp. HMF7854 Genome sequencing and assembly.</title>
        <authorList>
            <person name="Cha I."/>
            <person name="Kang H."/>
            <person name="Kim H."/>
            <person name="Kang J."/>
            <person name="Joh K."/>
        </authorList>
    </citation>
    <scope>NUCLEOTIDE SEQUENCE [LARGE SCALE GENOMIC DNA]</scope>
    <source>
        <strain evidence="3 4">HMF7854</strain>
    </source>
</reference>
<dbReference type="Pfam" id="PF01569">
    <property type="entry name" value="PAP2"/>
    <property type="match status" value="1"/>
</dbReference>
<name>A0A3R9WSP1_9SPHN</name>
<feature type="domain" description="Phosphatidic acid phosphatase type 2/haloperoxidase" evidence="2">
    <location>
        <begin position="70"/>
        <end position="177"/>
    </location>
</feature>
<feature type="transmembrane region" description="Helical" evidence="1">
    <location>
        <begin position="63"/>
        <end position="81"/>
    </location>
</feature>
<dbReference type="InterPro" id="IPR000326">
    <property type="entry name" value="PAP2/HPO"/>
</dbReference>